<evidence type="ECO:0000313" key="1">
    <source>
        <dbReference type="EMBL" id="QHT00325.1"/>
    </source>
</evidence>
<accession>A0A6C0C9C4</accession>
<organism evidence="1">
    <name type="scientific">viral metagenome</name>
    <dbReference type="NCBI Taxonomy" id="1070528"/>
    <lineage>
        <taxon>unclassified sequences</taxon>
        <taxon>metagenomes</taxon>
        <taxon>organismal metagenomes</taxon>
    </lineage>
</organism>
<sequence>MPRERDFERDVKRFIEVCVDETLDIQMLVHSK</sequence>
<dbReference type="AlphaFoldDB" id="A0A6C0C9C4"/>
<protein>
    <submittedName>
        <fullName evidence="1">Uncharacterized protein</fullName>
    </submittedName>
</protein>
<proteinExistence type="predicted"/>
<name>A0A6C0C9C4_9ZZZZ</name>
<dbReference type="EMBL" id="MN739354">
    <property type="protein sequence ID" value="QHT00325.1"/>
    <property type="molecule type" value="Genomic_DNA"/>
</dbReference>
<reference evidence="1" key="1">
    <citation type="journal article" date="2020" name="Nature">
        <title>Giant virus diversity and host interactions through global metagenomics.</title>
        <authorList>
            <person name="Schulz F."/>
            <person name="Roux S."/>
            <person name="Paez-Espino D."/>
            <person name="Jungbluth S."/>
            <person name="Walsh D.A."/>
            <person name="Denef V.J."/>
            <person name="McMahon K.D."/>
            <person name="Konstantinidis K.T."/>
            <person name="Eloe-Fadrosh E.A."/>
            <person name="Kyrpides N.C."/>
            <person name="Woyke T."/>
        </authorList>
    </citation>
    <scope>NUCLEOTIDE SEQUENCE</scope>
    <source>
        <strain evidence="1">GVMAG-M-3300020192-26</strain>
    </source>
</reference>